<dbReference type="Proteomes" id="UP000823895">
    <property type="component" value="Unassembled WGS sequence"/>
</dbReference>
<gene>
    <name evidence="1" type="ORF">H9756_02995</name>
</gene>
<dbReference type="EMBL" id="DWWI01000065">
    <property type="protein sequence ID" value="HJC42638.1"/>
    <property type="molecule type" value="Genomic_DNA"/>
</dbReference>
<proteinExistence type="predicted"/>
<comment type="caution">
    <text evidence="1">The sequence shown here is derived from an EMBL/GenBank/DDBJ whole genome shotgun (WGS) entry which is preliminary data.</text>
</comment>
<name>A0A9D2P3X4_9FIRM</name>
<protein>
    <submittedName>
        <fullName evidence="1">Uncharacterized protein</fullName>
    </submittedName>
</protein>
<evidence type="ECO:0000313" key="1">
    <source>
        <dbReference type="EMBL" id="HJC42638.1"/>
    </source>
</evidence>
<sequence>MRKSYATPQMYAESFVANQYIAACQEPIYNVTPTDVRCMSPGHDQTQVNVMFLDSQDACIAKFNPGVGEGHGDRFYTQFEACAYVQGCNRQKWMAAHPGDTDLSQHGSEHGSRGVFMIGCRAPGEFIMHDTVIDLSLAEKYQLS</sequence>
<organism evidence="1 2">
    <name type="scientific">Candidatus Mediterraneibacter gallistercoris</name>
    <dbReference type="NCBI Taxonomy" id="2838671"/>
    <lineage>
        <taxon>Bacteria</taxon>
        <taxon>Bacillati</taxon>
        <taxon>Bacillota</taxon>
        <taxon>Clostridia</taxon>
        <taxon>Lachnospirales</taxon>
        <taxon>Lachnospiraceae</taxon>
        <taxon>Mediterraneibacter</taxon>
    </lineage>
</organism>
<evidence type="ECO:0000313" key="2">
    <source>
        <dbReference type="Proteomes" id="UP000823895"/>
    </source>
</evidence>
<dbReference type="AlphaFoldDB" id="A0A9D2P3X4"/>
<accession>A0A9D2P3X4</accession>
<reference evidence="1" key="1">
    <citation type="journal article" date="2021" name="PeerJ">
        <title>Extensive microbial diversity within the chicken gut microbiome revealed by metagenomics and culture.</title>
        <authorList>
            <person name="Gilroy R."/>
            <person name="Ravi A."/>
            <person name="Getino M."/>
            <person name="Pursley I."/>
            <person name="Horton D.L."/>
            <person name="Alikhan N.F."/>
            <person name="Baker D."/>
            <person name="Gharbi K."/>
            <person name="Hall N."/>
            <person name="Watson M."/>
            <person name="Adriaenssens E.M."/>
            <person name="Foster-Nyarko E."/>
            <person name="Jarju S."/>
            <person name="Secka A."/>
            <person name="Antonio M."/>
            <person name="Oren A."/>
            <person name="Chaudhuri R.R."/>
            <person name="La Ragione R."/>
            <person name="Hildebrand F."/>
            <person name="Pallen M.J."/>
        </authorList>
    </citation>
    <scope>NUCLEOTIDE SEQUENCE</scope>
    <source>
        <strain evidence="1">CHK165-2605</strain>
    </source>
</reference>
<reference evidence="1" key="2">
    <citation type="submission" date="2021-04" db="EMBL/GenBank/DDBJ databases">
        <authorList>
            <person name="Gilroy R."/>
        </authorList>
    </citation>
    <scope>NUCLEOTIDE SEQUENCE</scope>
    <source>
        <strain evidence="1">CHK165-2605</strain>
    </source>
</reference>